<gene>
    <name evidence="1" type="ORF">O6H91_10G084900</name>
</gene>
<organism evidence="1 2">
    <name type="scientific">Diphasiastrum complanatum</name>
    <name type="common">Issler's clubmoss</name>
    <name type="synonym">Lycopodium complanatum</name>
    <dbReference type="NCBI Taxonomy" id="34168"/>
    <lineage>
        <taxon>Eukaryota</taxon>
        <taxon>Viridiplantae</taxon>
        <taxon>Streptophyta</taxon>
        <taxon>Embryophyta</taxon>
        <taxon>Tracheophyta</taxon>
        <taxon>Lycopodiopsida</taxon>
        <taxon>Lycopodiales</taxon>
        <taxon>Lycopodiaceae</taxon>
        <taxon>Lycopodioideae</taxon>
        <taxon>Diphasiastrum</taxon>
    </lineage>
</organism>
<sequence>MCRKGRCLRVTKSTTASALVRISLTQGRRPMECWRRSSECEVQTMEGYSAIRSSPIPRQLDALFVTTYRDQVIRSMHSLETHCNQSKTNETFVSTLHNK</sequence>
<proteinExistence type="predicted"/>
<dbReference type="Proteomes" id="UP001162992">
    <property type="component" value="Chromosome 10"/>
</dbReference>
<dbReference type="EMBL" id="CM055101">
    <property type="protein sequence ID" value="KAJ7542004.1"/>
    <property type="molecule type" value="Genomic_DNA"/>
</dbReference>
<keyword evidence="2" id="KW-1185">Reference proteome</keyword>
<evidence type="ECO:0000313" key="2">
    <source>
        <dbReference type="Proteomes" id="UP001162992"/>
    </source>
</evidence>
<accession>A0ACC2CJF6</accession>
<reference evidence="2" key="1">
    <citation type="journal article" date="2024" name="Proc. Natl. Acad. Sci. U.S.A.">
        <title>Extraordinary preservation of gene collinearity over three hundred million years revealed in homosporous lycophytes.</title>
        <authorList>
            <person name="Li C."/>
            <person name="Wickell D."/>
            <person name="Kuo L.Y."/>
            <person name="Chen X."/>
            <person name="Nie B."/>
            <person name="Liao X."/>
            <person name="Peng D."/>
            <person name="Ji J."/>
            <person name="Jenkins J."/>
            <person name="Williams M."/>
            <person name="Shu S."/>
            <person name="Plott C."/>
            <person name="Barry K."/>
            <person name="Rajasekar S."/>
            <person name="Grimwood J."/>
            <person name="Han X."/>
            <person name="Sun S."/>
            <person name="Hou Z."/>
            <person name="He W."/>
            <person name="Dai G."/>
            <person name="Sun C."/>
            <person name="Schmutz J."/>
            <person name="Leebens-Mack J.H."/>
            <person name="Li F.W."/>
            <person name="Wang L."/>
        </authorList>
    </citation>
    <scope>NUCLEOTIDE SEQUENCE [LARGE SCALE GENOMIC DNA]</scope>
    <source>
        <strain evidence="2">cv. PW_Plant_1</strain>
    </source>
</reference>
<protein>
    <submittedName>
        <fullName evidence="1">Uncharacterized protein</fullName>
    </submittedName>
</protein>
<comment type="caution">
    <text evidence="1">The sequence shown here is derived from an EMBL/GenBank/DDBJ whole genome shotgun (WGS) entry which is preliminary data.</text>
</comment>
<evidence type="ECO:0000313" key="1">
    <source>
        <dbReference type="EMBL" id="KAJ7542004.1"/>
    </source>
</evidence>
<name>A0ACC2CJF6_DIPCM</name>